<dbReference type="EMBL" id="JAHQIW010000449">
    <property type="protein sequence ID" value="KAJ1348184.1"/>
    <property type="molecule type" value="Genomic_DNA"/>
</dbReference>
<accession>A0AAD5MID2</accession>
<name>A0AAD5MID2_PARTN</name>
<protein>
    <submittedName>
        <fullName evidence="1">Uncharacterized protein</fullName>
    </submittedName>
</protein>
<dbReference type="Proteomes" id="UP001196413">
    <property type="component" value="Unassembled WGS sequence"/>
</dbReference>
<reference evidence="1" key="1">
    <citation type="submission" date="2021-06" db="EMBL/GenBank/DDBJ databases">
        <title>Parelaphostrongylus tenuis whole genome reference sequence.</title>
        <authorList>
            <person name="Garwood T.J."/>
            <person name="Larsen P.A."/>
            <person name="Fountain-Jones N.M."/>
            <person name="Garbe J.R."/>
            <person name="Macchietto M.G."/>
            <person name="Kania S.A."/>
            <person name="Gerhold R.W."/>
            <person name="Richards J.E."/>
            <person name="Wolf T.M."/>
        </authorList>
    </citation>
    <scope>NUCLEOTIDE SEQUENCE</scope>
    <source>
        <strain evidence="1">MNPRO001-30</strain>
        <tissue evidence="1">Meninges</tissue>
    </source>
</reference>
<proteinExistence type="predicted"/>
<comment type="caution">
    <text evidence="1">The sequence shown here is derived from an EMBL/GenBank/DDBJ whole genome shotgun (WGS) entry which is preliminary data.</text>
</comment>
<keyword evidence="2" id="KW-1185">Reference proteome</keyword>
<evidence type="ECO:0000313" key="1">
    <source>
        <dbReference type="EMBL" id="KAJ1348184.1"/>
    </source>
</evidence>
<sequence>MGKSLAVDGVDMMMQSDCIVISGTVTALRTEMGKLACSVFKNMNIGAIDAKHLSLSGSLTVRIE</sequence>
<gene>
    <name evidence="1" type="ORF">KIN20_003432</name>
</gene>
<evidence type="ECO:0000313" key="2">
    <source>
        <dbReference type="Proteomes" id="UP001196413"/>
    </source>
</evidence>
<dbReference type="AlphaFoldDB" id="A0AAD5MID2"/>
<organism evidence="1 2">
    <name type="scientific">Parelaphostrongylus tenuis</name>
    <name type="common">Meningeal worm</name>
    <dbReference type="NCBI Taxonomy" id="148309"/>
    <lineage>
        <taxon>Eukaryota</taxon>
        <taxon>Metazoa</taxon>
        <taxon>Ecdysozoa</taxon>
        <taxon>Nematoda</taxon>
        <taxon>Chromadorea</taxon>
        <taxon>Rhabditida</taxon>
        <taxon>Rhabditina</taxon>
        <taxon>Rhabditomorpha</taxon>
        <taxon>Strongyloidea</taxon>
        <taxon>Metastrongylidae</taxon>
        <taxon>Parelaphostrongylus</taxon>
    </lineage>
</organism>